<dbReference type="AlphaFoldDB" id="A0A2R5LCZ2"/>
<keyword evidence="5 11" id="KW-0812">Transmembrane</keyword>
<evidence type="ECO:0000256" key="2">
    <source>
        <dbReference type="ARBA" id="ARBA00009901"/>
    </source>
</evidence>
<evidence type="ECO:0000256" key="10">
    <source>
        <dbReference type="SAM" id="MobiDB-lite"/>
    </source>
</evidence>
<dbReference type="PANTHER" id="PTHR16130:SF2">
    <property type="entry name" value="LYSOSOMAL COBALAMIN TRANSPORT ESCORT PROTEIN LMBD1"/>
    <property type="match status" value="1"/>
</dbReference>
<evidence type="ECO:0000256" key="3">
    <source>
        <dbReference type="ARBA" id="ARBA00022448"/>
    </source>
</evidence>
<feature type="transmembrane region" description="Helical" evidence="11">
    <location>
        <begin position="191"/>
        <end position="218"/>
    </location>
</feature>
<keyword evidence="6 11" id="KW-1133">Transmembrane helix</keyword>
<name>A0A2R5LCZ2_9ACAR</name>
<evidence type="ECO:0000256" key="1">
    <source>
        <dbReference type="ARBA" id="ARBA00004155"/>
    </source>
</evidence>
<feature type="region of interest" description="Disordered" evidence="10">
    <location>
        <begin position="477"/>
        <end position="498"/>
    </location>
</feature>
<feature type="transmembrane region" description="Helical" evidence="11">
    <location>
        <begin position="324"/>
        <end position="342"/>
    </location>
</feature>
<dbReference type="GO" id="GO:0031419">
    <property type="term" value="F:cobalamin binding"/>
    <property type="evidence" value="ECO:0007669"/>
    <property type="project" value="UniProtKB-KW"/>
</dbReference>
<evidence type="ECO:0000256" key="11">
    <source>
        <dbReference type="SAM" id="Phobius"/>
    </source>
</evidence>
<accession>A0A2R5LCZ2</accession>
<organism evidence="12">
    <name type="scientific">Ornithodoros turicata</name>
    <dbReference type="NCBI Taxonomy" id="34597"/>
    <lineage>
        <taxon>Eukaryota</taxon>
        <taxon>Metazoa</taxon>
        <taxon>Ecdysozoa</taxon>
        <taxon>Arthropoda</taxon>
        <taxon>Chelicerata</taxon>
        <taxon>Arachnida</taxon>
        <taxon>Acari</taxon>
        <taxon>Parasitiformes</taxon>
        <taxon>Ixodida</taxon>
        <taxon>Ixodoidea</taxon>
        <taxon>Argasidae</taxon>
        <taxon>Ornithodorinae</taxon>
        <taxon>Ornithodoros</taxon>
    </lineage>
</organism>
<dbReference type="InterPro" id="IPR050854">
    <property type="entry name" value="LMBD1_LysCbl_Transport"/>
</dbReference>
<feature type="transmembrane region" description="Helical" evidence="11">
    <location>
        <begin position="12"/>
        <end position="34"/>
    </location>
</feature>
<comment type="similarity">
    <text evidence="2">Belongs to the LIMR family. LMBRD1 subfamily.</text>
</comment>
<protein>
    <submittedName>
        <fullName evidence="12">Putative lysosomal cobalamin transporter-like protein</fullName>
    </submittedName>
</protein>
<evidence type="ECO:0000256" key="4">
    <source>
        <dbReference type="ARBA" id="ARBA00022628"/>
    </source>
</evidence>
<keyword evidence="8" id="KW-0458">Lysosome</keyword>
<feature type="transmembrane region" description="Helical" evidence="11">
    <location>
        <begin position="46"/>
        <end position="72"/>
    </location>
</feature>
<dbReference type="GO" id="GO:0005765">
    <property type="term" value="C:lysosomal membrane"/>
    <property type="evidence" value="ECO:0007669"/>
    <property type="project" value="UniProtKB-SubCell"/>
</dbReference>
<comment type="subcellular location">
    <subcellularLocation>
        <location evidence="1">Lysosome membrane</location>
        <topology evidence="1">Multi-pass membrane protein</topology>
    </subcellularLocation>
</comment>
<dbReference type="EMBL" id="GGLE01003213">
    <property type="protein sequence ID" value="MBY07339.1"/>
    <property type="molecule type" value="Transcribed_RNA"/>
</dbReference>
<evidence type="ECO:0000256" key="7">
    <source>
        <dbReference type="ARBA" id="ARBA00023136"/>
    </source>
</evidence>
<evidence type="ECO:0000313" key="12">
    <source>
        <dbReference type="EMBL" id="MBY07339.1"/>
    </source>
</evidence>
<sequence length="498" mass="55389">MLLPASVQAAGYIPFTVVLLVVLALSVTYVLYLVRRRRRTARFSTWSAIVALFVALLTSVLLPVDIFIVSYMKDSHGNFTEWAASNASRTEIEDAMLLGYYVLYSFLLLFAFVFLPFAYFFAEDEDDDEDVGWQSRACTGLKYTSAFVFLAALLFGIGAVIPLQKPPPNGTEIDKLEFIIEELKSNKGEDALGFVLAVLGLIGMAVIILYMGSGLAVFPMRLICGKSSSKNLSGGNAGNNGAAQGGAKILCLILGGGWRLVEIVVGILCLLLAVTFWISLLLANIDKIEHSLGYKTGYLLPNHTLPNPLDMLLVYAQSVYPLDYVLFVILILFLVLCTIYSIQRIGIWFLWLRVARVRAGRTYARGLLLLCLSLMYAMIAIQPLIFAVAPRYVTYGSEHFAQHIGNKTHPETVAVRCNAETSLPDDCVMTRASVLLMRFFYKAWIFGAAYYWATWVFLLTTPVAAVTFAVRDCRRSHDDDEDSLEDELEDSDDHMLRA</sequence>
<feature type="transmembrane region" description="Helical" evidence="11">
    <location>
        <begin position="449"/>
        <end position="470"/>
    </location>
</feature>
<dbReference type="InterPro" id="IPR006876">
    <property type="entry name" value="LMBR1-like_membr_prot"/>
</dbReference>
<evidence type="ECO:0000256" key="8">
    <source>
        <dbReference type="ARBA" id="ARBA00023228"/>
    </source>
</evidence>
<dbReference type="PANTHER" id="PTHR16130">
    <property type="entry name" value="LYSOSOMAL COBALAMIN TRANSPORTER-RELATED"/>
    <property type="match status" value="1"/>
</dbReference>
<feature type="transmembrane region" description="Helical" evidence="11">
    <location>
        <begin position="263"/>
        <end position="285"/>
    </location>
</feature>
<evidence type="ECO:0000256" key="6">
    <source>
        <dbReference type="ARBA" id="ARBA00022989"/>
    </source>
</evidence>
<dbReference type="Pfam" id="PF04791">
    <property type="entry name" value="LMBR1"/>
    <property type="match status" value="1"/>
</dbReference>
<feature type="transmembrane region" description="Helical" evidence="11">
    <location>
        <begin position="363"/>
        <end position="389"/>
    </location>
</feature>
<feature type="transmembrane region" description="Helical" evidence="11">
    <location>
        <begin position="98"/>
        <end position="122"/>
    </location>
</feature>
<reference evidence="12" key="1">
    <citation type="submission" date="2018-03" db="EMBL/GenBank/DDBJ databases">
        <title>The relapsing fever spirochete Borrelia turicatae persists in the highly oxidative environment of its soft-bodied tick vector.</title>
        <authorList>
            <person name="Bourret T.J."/>
            <person name="Boyle W.K."/>
            <person name="Valenzuela J.G."/>
            <person name="Oliveira F."/>
            <person name="Lopez J.E."/>
        </authorList>
    </citation>
    <scope>NUCLEOTIDE SEQUENCE</scope>
    <source>
        <strain evidence="12">Kansas strain/isolate</strain>
        <tissue evidence="12">Salivary glands</tissue>
    </source>
</reference>
<evidence type="ECO:0000256" key="9">
    <source>
        <dbReference type="ARBA" id="ARBA00023285"/>
    </source>
</evidence>
<feature type="transmembrane region" description="Helical" evidence="11">
    <location>
        <begin position="143"/>
        <end position="163"/>
    </location>
</feature>
<keyword evidence="3" id="KW-0813">Transport</keyword>
<feature type="compositionally biased region" description="Acidic residues" evidence="10">
    <location>
        <begin position="479"/>
        <end position="492"/>
    </location>
</feature>
<evidence type="ECO:0000256" key="5">
    <source>
        <dbReference type="ARBA" id="ARBA00022692"/>
    </source>
</evidence>
<keyword evidence="9" id="KW-0170">Cobalt</keyword>
<keyword evidence="7 11" id="KW-0472">Membrane</keyword>
<keyword evidence="4" id="KW-0846">Cobalamin</keyword>
<proteinExistence type="inferred from homology"/>
<dbReference type="GO" id="GO:0072665">
    <property type="term" value="P:protein localization to vacuole"/>
    <property type="evidence" value="ECO:0007669"/>
    <property type="project" value="TreeGrafter"/>
</dbReference>